<dbReference type="Pfam" id="PF20151">
    <property type="entry name" value="DUF6533"/>
    <property type="match status" value="1"/>
</dbReference>
<dbReference type="OrthoDB" id="2745134at2759"/>
<reference evidence="2" key="1">
    <citation type="submission" date="2019-01" db="EMBL/GenBank/DDBJ databases">
        <title>Draft genome sequences of three monokaryotic isolates of the white-rot basidiomycete fungus Dichomitus squalens.</title>
        <authorList>
            <consortium name="DOE Joint Genome Institute"/>
            <person name="Lopez S.C."/>
            <person name="Andreopoulos B."/>
            <person name="Pangilinan J."/>
            <person name="Lipzen A."/>
            <person name="Riley R."/>
            <person name="Ahrendt S."/>
            <person name="Ng V."/>
            <person name="Barry K."/>
            <person name="Daum C."/>
            <person name="Grigoriev I.V."/>
            <person name="Hilden K.S."/>
            <person name="Makela M.R."/>
            <person name="de Vries R.P."/>
        </authorList>
    </citation>
    <scope>NUCLEOTIDE SEQUENCE [LARGE SCALE GENOMIC DNA]</scope>
    <source>
        <strain evidence="2">OM18370.1</strain>
    </source>
</reference>
<dbReference type="Proteomes" id="UP000292957">
    <property type="component" value="Unassembled WGS sequence"/>
</dbReference>
<dbReference type="EMBL" id="ML143423">
    <property type="protein sequence ID" value="TBU28253.1"/>
    <property type="molecule type" value="Genomic_DNA"/>
</dbReference>
<dbReference type="AlphaFoldDB" id="A0A4V2K0B9"/>
<proteinExistence type="predicted"/>
<dbReference type="InterPro" id="IPR045340">
    <property type="entry name" value="DUF6533"/>
</dbReference>
<evidence type="ECO:0000259" key="1">
    <source>
        <dbReference type="Pfam" id="PF20151"/>
    </source>
</evidence>
<gene>
    <name evidence="2" type="ORF">BD311DRAFT_722696</name>
</gene>
<accession>A0A4V2K0B9</accession>
<sequence>MLTTRNVFCLTALLVYHYLLTFSREVKLCWTRRPPAASILFLLNRYLAIASQVAKSFPIPWSCEAASESDFANITSFVFVLKQPLQSILMSVFVISLQKVHRKLAGTSRSISLGEIAFQPPSSSNTSLFVGSLEARLSVHGDGIGDEDEDDEE</sequence>
<name>A0A4V2K0B9_9APHY</name>
<feature type="domain" description="DUF6533" evidence="1">
    <location>
        <begin position="9"/>
        <end position="50"/>
    </location>
</feature>
<protein>
    <recommendedName>
        <fullName evidence="1">DUF6533 domain-containing protein</fullName>
    </recommendedName>
</protein>
<organism evidence="2">
    <name type="scientific">Dichomitus squalens</name>
    <dbReference type="NCBI Taxonomy" id="114155"/>
    <lineage>
        <taxon>Eukaryota</taxon>
        <taxon>Fungi</taxon>
        <taxon>Dikarya</taxon>
        <taxon>Basidiomycota</taxon>
        <taxon>Agaricomycotina</taxon>
        <taxon>Agaricomycetes</taxon>
        <taxon>Polyporales</taxon>
        <taxon>Polyporaceae</taxon>
        <taxon>Dichomitus</taxon>
    </lineage>
</organism>
<evidence type="ECO:0000313" key="2">
    <source>
        <dbReference type="EMBL" id="TBU28253.1"/>
    </source>
</evidence>